<keyword evidence="2" id="KW-0053">Apoptosis</keyword>
<comment type="similarity">
    <text evidence="1">Belongs to the peptidase C14B family.</text>
</comment>
<reference evidence="6 7" key="1">
    <citation type="journal article" date="2015" name="Fungal Genet. Biol.">
        <title>Evolution of novel wood decay mechanisms in Agaricales revealed by the genome sequences of Fistulina hepatica and Cylindrobasidium torrendii.</title>
        <authorList>
            <person name="Floudas D."/>
            <person name="Held B.W."/>
            <person name="Riley R."/>
            <person name="Nagy L.G."/>
            <person name="Koehler G."/>
            <person name="Ransdell A.S."/>
            <person name="Younus H."/>
            <person name="Chow J."/>
            <person name="Chiniquy J."/>
            <person name="Lipzen A."/>
            <person name="Tritt A."/>
            <person name="Sun H."/>
            <person name="Haridas S."/>
            <person name="LaButti K."/>
            <person name="Ohm R.A."/>
            <person name="Kues U."/>
            <person name="Blanchette R.A."/>
            <person name="Grigoriev I.V."/>
            <person name="Minto R.E."/>
            <person name="Hibbett D.S."/>
        </authorList>
    </citation>
    <scope>NUCLEOTIDE SEQUENCE [LARGE SCALE GENOMIC DNA]</scope>
    <source>
        <strain evidence="6 7">FP15055 ss-10</strain>
    </source>
</reference>
<feature type="domain" description="Peptidase C14 caspase" evidence="5">
    <location>
        <begin position="67"/>
        <end position="304"/>
    </location>
</feature>
<name>A0A0D7BRF1_9AGAR</name>
<dbReference type="Gene3D" id="3.40.50.1460">
    <property type="match status" value="1"/>
</dbReference>
<dbReference type="OrthoDB" id="3223806at2759"/>
<dbReference type="InterPro" id="IPR011600">
    <property type="entry name" value="Pept_C14_caspase"/>
</dbReference>
<dbReference type="GO" id="GO:0006508">
    <property type="term" value="P:proteolysis"/>
    <property type="evidence" value="ECO:0007669"/>
    <property type="project" value="InterPro"/>
</dbReference>
<dbReference type="AlphaFoldDB" id="A0A0D7BRF1"/>
<evidence type="ECO:0000256" key="2">
    <source>
        <dbReference type="ARBA" id="ARBA00022703"/>
    </source>
</evidence>
<feature type="compositionally biased region" description="Low complexity" evidence="4">
    <location>
        <begin position="723"/>
        <end position="738"/>
    </location>
</feature>
<feature type="region of interest" description="Disordered" evidence="4">
    <location>
        <begin position="717"/>
        <end position="757"/>
    </location>
</feature>
<dbReference type="SUPFAM" id="SSF52129">
    <property type="entry name" value="Caspase-like"/>
    <property type="match status" value="1"/>
</dbReference>
<dbReference type="PANTHER" id="PTHR48104:SF30">
    <property type="entry name" value="METACASPASE-1"/>
    <property type="match status" value="1"/>
</dbReference>
<evidence type="ECO:0000259" key="5">
    <source>
        <dbReference type="Pfam" id="PF00656"/>
    </source>
</evidence>
<evidence type="ECO:0000256" key="3">
    <source>
        <dbReference type="ARBA" id="ARBA00022807"/>
    </source>
</evidence>
<dbReference type="InterPro" id="IPR050452">
    <property type="entry name" value="Metacaspase"/>
</dbReference>
<keyword evidence="3" id="KW-0788">Thiol protease</keyword>
<gene>
    <name evidence="6" type="ORF">CYLTODRAFT_418153</name>
</gene>
<dbReference type="InterPro" id="IPR029030">
    <property type="entry name" value="Caspase-like_dom_sf"/>
</dbReference>
<sequence length="757" mass="83092">MSLLLPGANLVFNTIRDLVWYIGSHFTNEKFTHASPPKEVNGEIQPPTIERTVGVPLEVLTAPTAFFAVVIGINEYKNNLASSFTNLRGCVSDANDMSKFLQHSLGVPRDQITNLRNSEATRHDIITAIKKLANDTRIEWGDPILIYYAGHGAEAKDENNQPIQMLLPYDFMPETTDDPCAQGIHDYDLGRYLGHIAHRKGDNITVILDSCHSGSGTRDAQAASSDAVRGIDLPDTYKVIRTAGDLDLEVGGDRQAVISPGRSKLGLRSHVLLAATSSSGLAREIQGRGAFTRVLLELFNQFSPDTLTYSDAILRLPDMPSQFPQCEGLNASRILFNGRAPKTDRQLYRVICKQTSDGESTSLLLEAGEAQGIAHGAKFNLYSSRNVDAPVYATARVEDPRACTSVLVYCKPPTSTPALTMWALQTYVGDNVQNISVALPLDLKLVPLIRKVMENMNDRRRTKRNITLVDPKEPHILSLRYDEPSDSIFIDINDDFHGVRTIQRSISLSAGFEDDMILVLSSAADFFYHLNRSCMKADLDPLSKEVTLEAHVLDVGSLRPTGENLLKTNPGTLELVASPHIAYGFTIINNSDKPLYAWVLLFEMSDLSIELIYGSNFAKAADGKEQLALDASIPAHDKLTLGYGSGGAQPLGFEISSDAVDELSYLKIFLTTRPIDLSFVPQTSPFDLTRKGFKLQMLADQWDALKLAILVRRPPATSKGSQKVDSSSIQKVDSSSIQPVGSDVDSTRHAQLDSESD</sequence>
<dbReference type="GO" id="GO:0004197">
    <property type="term" value="F:cysteine-type endopeptidase activity"/>
    <property type="evidence" value="ECO:0007669"/>
    <property type="project" value="InterPro"/>
</dbReference>
<proteinExistence type="inferred from homology"/>
<keyword evidence="3" id="KW-0645">Protease</keyword>
<dbReference type="GO" id="GO:0006915">
    <property type="term" value="P:apoptotic process"/>
    <property type="evidence" value="ECO:0007669"/>
    <property type="project" value="UniProtKB-KW"/>
</dbReference>
<dbReference type="Proteomes" id="UP000054007">
    <property type="component" value="Unassembled WGS sequence"/>
</dbReference>
<feature type="compositionally biased region" description="Basic and acidic residues" evidence="4">
    <location>
        <begin position="745"/>
        <end position="757"/>
    </location>
</feature>
<evidence type="ECO:0000313" key="7">
    <source>
        <dbReference type="Proteomes" id="UP000054007"/>
    </source>
</evidence>
<keyword evidence="3" id="KW-0378">Hydrolase</keyword>
<accession>A0A0D7BRF1</accession>
<evidence type="ECO:0000313" key="6">
    <source>
        <dbReference type="EMBL" id="KIY72176.1"/>
    </source>
</evidence>
<evidence type="ECO:0000256" key="1">
    <source>
        <dbReference type="ARBA" id="ARBA00009005"/>
    </source>
</evidence>
<dbReference type="Pfam" id="PF00656">
    <property type="entry name" value="Peptidase_C14"/>
    <property type="match status" value="1"/>
</dbReference>
<evidence type="ECO:0000256" key="4">
    <source>
        <dbReference type="SAM" id="MobiDB-lite"/>
    </source>
</evidence>
<organism evidence="6 7">
    <name type="scientific">Cylindrobasidium torrendii FP15055 ss-10</name>
    <dbReference type="NCBI Taxonomy" id="1314674"/>
    <lineage>
        <taxon>Eukaryota</taxon>
        <taxon>Fungi</taxon>
        <taxon>Dikarya</taxon>
        <taxon>Basidiomycota</taxon>
        <taxon>Agaricomycotina</taxon>
        <taxon>Agaricomycetes</taxon>
        <taxon>Agaricomycetidae</taxon>
        <taxon>Agaricales</taxon>
        <taxon>Marasmiineae</taxon>
        <taxon>Physalacriaceae</taxon>
        <taxon>Cylindrobasidium</taxon>
    </lineage>
</organism>
<dbReference type="GO" id="GO:0005737">
    <property type="term" value="C:cytoplasm"/>
    <property type="evidence" value="ECO:0007669"/>
    <property type="project" value="TreeGrafter"/>
</dbReference>
<dbReference type="PANTHER" id="PTHR48104">
    <property type="entry name" value="METACASPASE-4"/>
    <property type="match status" value="1"/>
</dbReference>
<keyword evidence="7" id="KW-1185">Reference proteome</keyword>
<protein>
    <recommendedName>
        <fullName evidence="5">Peptidase C14 caspase domain-containing protein</fullName>
    </recommendedName>
</protein>
<dbReference type="EMBL" id="KN880446">
    <property type="protein sequence ID" value="KIY72176.1"/>
    <property type="molecule type" value="Genomic_DNA"/>
</dbReference>